<dbReference type="PANTHER" id="PTHR10779">
    <property type="entry name" value="DYNEIN LIGHT CHAIN ROADBLOCK"/>
    <property type="match status" value="1"/>
</dbReference>
<dbReference type="OrthoDB" id="9985637at2759"/>
<dbReference type="AlphaFoldDB" id="A0A1R2B6G2"/>
<evidence type="ECO:0000313" key="4">
    <source>
        <dbReference type="EMBL" id="OMJ81711.1"/>
    </source>
</evidence>
<evidence type="ECO:0000259" key="2">
    <source>
        <dbReference type="Pfam" id="PF03259"/>
    </source>
</evidence>
<dbReference type="EMBL" id="MPUH01000920">
    <property type="protein sequence ID" value="OMJ72220.1"/>
    <property type="molecule type" value="Genomic_DNA"/>
</dbReference>
<dbReference type="Pfam" id="PF03259">
    <property type="entry name" value="Robl_LC7"/>
    <property type="match status" value="1"/>
</dbReference>
<name>A0A1R2B6G2_9CILI</name>
<proteinExistence type="inferred from homology"/>
<dbReference type="InterPro" id="IPR004942">
    <property type="entry name" value="Roadblock/LAMTOR2_dom"/>
</dbReference>
<comment type="caution">
    <text evidence="3">The sequence shown here is derived from an EMBL/GenBank/DDBJ whole genome shotgun (WGS) entry which is preliminary data.</text>
</comment>
<sequence length="122" mass="13954">MASTMAEIEETMKRLTEPDFILGYAIYSPDAIPIKYKKLEYKQVVQYGALISSLLLRAKTNIRNLDLKPPDTELQTIRIRTLRDTELIISHVNDNFMLVIQQCEGKNKPQADEGKAEEVKEA</sequence>
<dbReference type="EMBL" id="MPUH01000369">
    <property type="protein sequence ID" value="OMJ81711.1"/>
    <property type="molecule type" value="Genomic_DNA"/>
</dbReference>
<evidence type="ECO:0000256" key="1">
    <source>
        <dbReference type="ARBA" id="ARBA00007191"/>
    </source>
</evidence>
<dbReference type="Proteomes" id="UP000187209">
    <property type="component" value="Unassembled WGS sequence"/>
</dbReference>
<evidence type="ECO:0000313" key="5">
    <source>
        <dbReference type="Proteomes" id="UP000187209"/>
    </source>
</evidence>
<feature type="domain" description="Roadblock/LAMTOR2" evidence="2">
    <location>
        <begin position="8"/>
        <end position="101"/>
    </location>
</feature>
<protein>
    <recommendedName>
        <fullName evidence="2">Roadblock/LAMTOR2 domain-containing protein</fullName>
    </recommendedName>
</protein>
<gene>
    <name evidence="4" type="ORF">SteCoe_17762</name>
    <name evidence="3" type="ORF">SteCoe_29395</name>
</gene>
<accession>A0A1R2B6G2</accession>
<dbReference type="Gene3D" id="3.30.450.30">
    <property type="entry name" value="Dynein light chain 2a, cytoplasmic"/>
    <property type="match status" value="1"/>
</dbReference>
<comment type="similarity">
    <text evidence="1">Belongs to the GAMAD family.</text>
</comment>
<keyword evidence="5" id="KW-1185">Reference proteome</keyword>
<reference evidence="3 5" key="1">
    <citation type="submission" date="2016-11" db="EMBL/GenBank/DDBJ databases">
        <title>The macronuclear genome of Stentor coeruleus: a giant cell with tiny introns.</title>
        <authorList>
            <person name="Slabodnick M."/>
            <person name="Ruby J.G."/>
            <person name="Reiff S.B."/>
            <person name="Swart E.C."/>
            <person name="Gosai S."/>
            <person name="Prabakaran S."/>
            <person name="Witkowska E."/>
            <person name="Larue G.E."/>
            <person name="Fisher S."/>
            <person name="Freeman R.M."/>
            <person name="Gunawardena J."/>
            <person name="Chu W."/>
            <person name="Stover N.A."/>
            <person name="Gregory B.D."/>
            <person name="Nowacki M."/>
            <person name="Derisi J."/>
            <person name="Roy S.W."/>
            <person name="Marshall W.F."/>
            <person name="Sood P."/>
        </authorList>
    </citation>
    <scope>NUCLEOTIDE SEQUENCE [LARGE SCALE GENOMIC DNA]</scope>
    <source>
        <strain evidence="3">WM001</strain>
    </source>
</reference>
<dbReference type="SUPFAM" id="SSF103196">
    <property type="entry name" value="Roadblock/LC7 domain"/>
    <property type="match status" value="1"/>
</dbReference>
<evidence type="ECO:0000313" key="3">
    <source>
        <dbReference type="EMBL" id="OMJ72220.1"/>
    </source>
</evidence>
<organism evidence="3 5">
    <name type="scientific">Stentor coeruleus</name>
    <dbReference type="NCBI Taxonomy" id="5963"/>
    <lineage>
        <taxon>Eukaryota</taxon>
        <taxon>Sar</taxon>
        <taxon>Alveolata</taxon>
        <taxon>Ciliophora</taxon>
        <taxon>Postciliodesmatophora</taxon>
        <taxon>Heterotrichea</taxon>
        <taxon>Heterotrichida</taxon>
        <taxon>Stentoridae</taxon>
        <taxon>Stentor</taxon>
    </lineage>
</organism>